<accession>I9TCK7</accession>
<proteinExistence type="predicted"/>
<comment type="caution">
    <text evidence="4">The sequence shown here is derived from an EMBL/GenBank/DDBJ whole genome shotgun (WGS) entry which is preliminary data.</text>
</comment>
<evidence type="ECO:0000256" key="1">
    <source>
        <dbReference type="ARBA" id="ARBA00022679"/>
    </source>
</evidence>
<dbReference type="InterPro" id="IPR050834">
    <property type="entry name" value="Glycosyltransf_2"/>
</dbReference>
<dbReference type="InterPro" id="IPR027791">
    <property type="entry name" value="Galactosyl_T_C"/>
</dbReference>
<dbReference type="RefSeq" id="WP_007479306.1">
    <property type="nucleotide sequence ID" value="NZ_JH724307.1"/>
</dbReference>
<keyword evidence="5" id="KW-1185">Reference proteome</keyword>
<dbReference type="SUPFAM" id="SSF53448">
    <property type="entry name" value="Nucleotide-diphospho-sugar transferases"/>
    <property type="match status" value="1"/>
</dbReference>
<dbReference type="PANTHER" id="PTHR43685">
    <property type="entry name" value="GLYCOSYLTRANSFERASE"/>
    <property type="match status" value="1"/>
</dbReference>
<dbReference type="PANTHER" id="PTHR43685:SF2">
    <property type="entry name" value="GLYCOSYLTRANSFERASE 2-LIKE DOMAIN-CONTAINING PROTEIN"/>
    <property type="match status" value="1"/>
</dbReference>
<dbReference type="InterPro" id="IPR001173">
    <property type="entry name" value="Glyco_trans_2-like"/>
</dbReference>
<dbReference type="CDD" id="cd06420">
    <property type="entry name" value="GT2_Chondriotin_Pol_N"/>
    <property type="match status" value="1"/>
</dbReference>
<dbReference type="PATRIC" id="fig|997887.3.peg.1510"/>
<feature type="domain" description="Galactosyltransferase C-terminal" evidence="3">
    <location>
        <begin position="169"/>
        <end position="232"/>
    </location>
</feature>
<gene>
    <name evidence="4" type="ORF">HMPREF1071_01434</name>
</gene>
<dbReference type="Pfam" id="PF02709">
    <property type="entry name" value="Glyco_transf_7C"/>
    <property type="match status" value="1"/>
</dbReference>
<evidence type="ECO:0000313" key="5">
    <source>
        <dbReference type="Proteomes" id="UP000005150"/>
    </source>
</evidence>
<name>I9TCK7_9BACE</name>
<protein>
    <recommendedName>
        <fullName evidence="6">Glycosyltransferase 2-like domain-containing protein</fullName>
    </recommendedName>
</protein>
<keyword evidence="1" id="KW-0808">Transferase</keyword>
<dbReference type="Pfam" id="PF00535">
    <property type="entry name" value="Glycos_transf_2"/>
    <property type="match status" value="1"/>
</dbReference>
<dbReference type="Gene3D" id="3.90.550.10">
    <property type="entry name" value="Spore Coat Polysaccharide Biosynthesis Protein SpsA, Chain A"/>
    <property type="match status" value="1"/>
</dbReference>
<organism evidence="4 5">
    <name type="scientific">Bacteroides salyersiae CL02T12C01</name>
    <dbReference type="NCBI Taxonomy" id="997887"/>
    <lineage>
        <taxon>Bacteria</taxon>
        <taxon>Pseudomonadati</taxon>
        <taxon>Bacteroidota</taxon>
        <taxon>Bacteroidia</taxon>
        <taxon>Bacteroidales</taxon>
        <taxon>Bacteroidaceae</taxon>
        <taxon>Bacteroides</taxon>
    </lineage>
</organism>
<dbReference type="GO" id="GO:0016740">
    <property type="term" value="F:transferase activity"/>
    <property type="evidence" value="ECO:0007669"/>
    <property type="project" value="UniProtKB-KW"/>
</dbReference>
<sequence>MDAKTVSLLISTYNWEDALRLCLLSASVQTVLPDEIVIADDGSREDTRKLIEDFRAIVKVPVVHIWQEDEGFRLTTIRNKAIACAKGDYIIQIDGDVIMERHFIQDHIEMMEKGYFVCGSRTKLGPIVSRRLIEDISLKLNVSELKAGFVLNGFRSKILRNFLAERYARVIDHMRGCNLAFWRNDFISVNGYNEDLYDWGHEDGELVYRMHYAGVGKKALKMGGIVYHLWHKEASRDNEVKHLEALEIVKRERIRWCSNGIDKYLG</sequence>
<dbReference type="OrthoDB" id="9815923at2"/>
<evidence type="ECO:0000313" key="4">
    <source>
        <dbReference type="EMBL" id="EIY66673.1"/>
    </source>
</evidence>
<evidence type="ECO:0000259" key="2">
    <source>
        <dbReference type="Pfam" id="PF00535"/>
    </source>
</evidence>
<dbReference type="InterPro" id="IPR029044">
    <property type="entry name" value="Nucleotide-diphossugar_trans"/>
</dbReference>
<dbReference type="EMBL" id="AGXV01000020">
    <property type="protein sequence ID" value="EIY66673.1"/>
    <property type="molecule type" value="Genomic_DNA"/>
</dbReference>
<dbReference type="AlphaFoldDB" id="I9TCK7"/>
<evidence type="ECO:0008006" key="6">
    <source>
        <dbReference type="Google" id="ProtNLM"/>
    </source>
</evidence>
<dbReference type="HOGENOM" id="CLU_025996_24_0_10"/>
<feature type="domain" description="Glycosyltransferase 2-like" evidence="2">
    <location>
        <begin position="7"/>
        <end position="123"/>
    </location>
</feature>
<evidence type="ECO:0000259" key="3">
    <source>
        <dbReference type="Pfam" id="PF02709"/>
    </source>
</evidence>
<reference evidence="4 5" key="1">
    <citation type="submission" date="2012-02" db="EMBL/GenBank/DDBJ databases">
        <title>The Genome Sequence of Bacteroides salyersiae CL02T12C01.</title>
        <authorList>
            <consortium name="The Broad Institute Genome Sequencing Platform"/>
            <person name="Earl A."/>
            <person name="Ward D."/>
            <person name="Feldgarden M."/>
            <person name="Gevers D."/>
            <person name="Zitomersky N.L."/>
            <person name="Coyne M.J."/>
            <person name="Comstock L.E."/>
            <person name="Young S.K."/>
            <person name="Zeng Q."/>
            <person name="Gargeya S."/>
            <person name="Fitzgerald M."/>
            <person name="Haas B."/>
            <person name="Abouelleil A."/>
            <person name="Alvarado L."/>
            <person name="Arachchi H.M."/>
            <person name="Berlin A."/>
            <person name="Chapman S.B."/>
            <person name="Gearin G."/>
            <person name="Goldberg J."/>
            <person name="Griggs A."/>
            <person name="Gujja S."/>
            <person name="Hansen M."/>
            <person name="Heiman D."/>
            <person name="Howarth C."/>
            <person name="Larimer J."/>
            <person name="Lui A."/>
            <person name="MacDonald P.J.P."/>
            <person name="McCowen C."/>
            <person name="Montmayeur A."/>
            <person name="Murphy C."/>
            <person name="Neiman D."/>
            <person name="Pearson M."/>
            <person name="Priest M."/>
            <person name="Roberts A."/>
            <person name="Saif S."/>
            <person name="Shea T."/>
            <person name="Sisk P."/>
            <person name="Stolte C."/>
            <person name="Sykes S."/>
            <person name="Wortman J."/>
            <person name="Nusbaum C."/>
            <person name="Birren B."/>
        </authorList>
    </citation>
    <scope>NUCLEOTIDE SEQUENCE [LARGE SCALE GENOMIC DNA]</scope>
    <source>
        <strain evidence="4 5">CL02T12C01</strain>
    </source>
</reference>
<dbReference type="Proteomes" id="UP000005150">
    <property type="component" value="Unassembled WGS sequence"/>
</dbReference>